<comment type="similarity">
    <text evidence="1">Belongs to the carnitine/choline acetyltransferase family.</text>
</comment>
<proteinExistence type="inferred from homology"/>
<dbReference type="InterPro" id="IPR042231">
    <property type="entry name" value="Cho/carn_acyl_trans_2"/>
</dbReference>
<dbReference type="PANTHER" id="PTHR22589:SF103">
    <property type="entry name" value="CARNITINE O-ACETYL-TRANSFERASE, ISOFORM A-RELATED"/>
    <property type="match status" value="1"/>
</dbReference>
<dbReference type="OrthoDB" id="240216at2759"/>
<evidence type="ECO:0000256" key="3">
    <source>
        <dbReference type="ARBA" id="ARBA00023315"/>
    </source>
</evidence>
<sequence>MVVLVHLLRPRNPSLSGLLRASARRMSTRPADWKKLAPAPPPGTITFASQSTLPKLPVPELSKTVARLKESLKPLAWTENEYDLTVAKIDEFAHGPAPELQKRLNKRREETEHWLEQWWDDGAYLSYRDSVVINVSYYYGFDDAPPHLPQTPTSRAASLTRAVMLFRQKLKQGLIKPEATKEGPLDMDTYRWMFDCCRVPGADGLDWSVTYAKEGDPGNSGHIAVLRKGRVWRLDAAHNGRILSTAEFEKQFQHIYDSTKEEYPGVGVLTASNRDIWAKDYAELLSSSQNASIIEAIHSAAFVVCLDTEQPLGPVEHSRFLWHGAVTLSSANPGSVVLGLRNRWVDKPCQFVVFDNAKAGFMGEHSVMDGTPTARMCDEVLDALWDPKFDHGAPSGSAPSPTPLDWAVSPATEKAIVEAIRAAQELIESQEMSYHLTSYGKAAIKTFGVSPDAFAQMIVQLAYLRLIGFDKTKRSGGTYEAATTRKFRKGRTEAIRVVTGESDRWAWAMDDKKVGVEERKRLFVEAAKKHIGLAKEAGNGEGVDRHLFGLRKCLREGEPTPSLYADPLFQRSSHWVLSTSAVWSKHFPVYGWGEVVPDGFGVAYMTGYDDRLQYTITSRKEAPNAQFCKEIEKAALDLYDLFSASTVKSKL</sequence>
<dbReference type="Gene3D" id="3.30.559.70">
    <property type="entry name" value="Choline/Carnitine o-acyltransferase, domain 2"/>
    <property type="match status" value="1"/>
</dbReference>
<dbReference type="EMBL" id="ML213510">
    <property type="protein sequence ID" value="TFK51836.1"/>
    <property type="molecule type" value="Genomic_DNA"/>
</dbReference>
<dbReference type="AlphaFoldDB" id="A0A5C3N5T3"/>
<gene>
    <name evidence="6" type="ORF">OE88DRAFT_1658485</name>
</gene>
<dbReference type="InterPro" id="IPR000542">
    <property type="entry name" value="Carn_acyl_trans"/>
</dbReference>
<dbReference type="Pfam" id="PF00755">
    <property type="entry name" value="Carn_acyltransf"/>
    <property type="match status" value="1"/>
</dbReference>
<name>A0A5C3N5T3_9AGAM</name>
<evidence type="ECO:0000313" key="6">
    <source>
        <dbReference type="EMBL" id="TFK51836.1"/>
    </source>
</evidence>
<dbReference type="GO" id="GO:0005739">
    <property type="term" value="C:mitochondrion"/>
    <property type="evidence" value="ECO:0007669"/>
    <property type="project" value="TreeGrafter"/>
</dbReference>
<feature type="active site" description="Proton acceptor" evidence="4">
    <location>
        <position position="365"/>
    </location>
</feature>
<keyword evidence="2 6" id="KW-0808">Transferase</keyword>
<dbReference type="GO" id="GO:0009437">
    <property type="term" value="P:carnitine metabolic process"/>
    <property type="evidence" value="ECO:0007669"/>
    <property type="project" value="TreeGrafter"/>
</dbReference>
<evidence type="ECO:0000256" key="4">
    <source>
        <dbReference type="PIRSR" id="PIRSR600542-1"/>
    </source>
</evidence>
<evidence type="ECO:0000256" key="2">
    <source>
        <dbReference type="ARBA" id="ARBA00022679"/>
    </source>
</evidence>
<dbReference type="Gene3D" id="3.30.559.10">
    <property type="entry name" value="Chloramphenicol acetyltransferase-like domain"/>
    <property type="match status" value="1"/>
</dbReference>
<dbReference type="STRING" id="5364.A0A5C3N5T3"/>
<dbReference type="GO" id="GO:0004092">
    <property type="term" value="F:carnitine O-acetyltransferase activity"/>
    <property type="evidence" value="ECO:0007669"/>
    <property type="project" value="TreeGrafter"/>
</dbReference>
<dbReference type="InterPro" id="IPR039551">
    <property type="entry name" value="Cho/carn_acyl_trans"/>
</dbReference>
<evidence type="ECO:0000313" key="7">
    <source>
        <dbReference type="Proteomes" id="UP000305948"/>
    </source>
</evidence>
<protein>
    <submittedName>
        <fullName evidence="6">Acyltransferase ChoActase/COT/CPT</fullName>
    </submittedName>
</protein>
<accession>A0A5C3N5T3</accession>
<evidence type="ECO:0000259" key="5">
    <source>
        <dbReference type="Pfam" id="PF00755"/>
    </source>
</evidence>
<keyword evidence="3 6" id="KW-0012">Acyltransferase</keyword>
<dbReference type="SUPFAM" id="SSF52777">
    <property type="entry name" value="CoA-dependent acyltransferases"/>
    <property type="match status" value="2"/>
</dbReference>
<dbReference type="Proteomes" id="UP000305948">
    <property type="component" value="Unassembled WGS sequence"/>
</dbReference>
<dbReference type="InterPro" id="IPR023213">
    <property type="entry name" value="CAT-like_dom_sf"/>
</dbReference>
<dbReference type="PANTHER" id="PTHR22589">
    <property type="entry name" value="CARNITINE O-ACYLTRANSFERASE"/>
    <property type="match status" value="1"/>
</dbReference>
<evidence type="ECO:0000256" key="1">
    <source>
        <dbReference type="ARBA" id="ARBA00005232"/>
    </source>
</evidence>
<dbReference type="GO" id="GO:0005777">
    <property type="term" value="C:peroxisome"/>
    <property type="evidence" value="ECO:0007669"/>
    <property type="project" value="TreeGrafter"/>
</dbReference>
<keyword evidence="7" id="KW-1185">Reference proteome</keyword>
<feature type="domain" description="Choline/carnitine acyltransferase" evidence="5">
    <location>
        <begin position="56"/>
        <end position="633"/>
    </location>
</feature>
<organism evidence="6 7">
    <name type="scientific">Heliocybe sulcata</name>
    <dbReference type="NCBI Taxonomy" id="5364"/>
    <lineage>
        <taxon>Eukaryota</taxon>
        <taxon>Fungi</taxon>
        <taxon>Dikarya</taxon>
        <taxon>Basidiomycota</taxon>
        <taxon>Agaricomycotina</taxon>
        <taxon>Agaricomycetes</taxon>
        <taxon>Gloeophyllales</taxon>
        <taxon>Gloeophyllaceae</taxon>
        <taxon>Heliocybe</taxon>
    </lineage>
</organism>
<reference evidence="6 7" key="1">
    <citation type="journal article" date="2019" name="Nat. Ecol. Evol.">
        <title>Megaphylogeny resolves global patterns of mushroom evolution.</title>
        <authorList>
            <person name="Varga T."/>
            <person name="Krizsan K."/>
            <person name="Foldi C."/>
            <person name="Dima B."/>
            <person name="Sanchez-Garcia M."/>
            <person name="Sanchez-Ramirez S."/>
            <person name="Szollosi G.J."/>
            <person name="Szarkandi J.G."/>
            <person name="Papp V."/>
            <person name="Albert L."/>
            <person name="Andreopoulos W."/>
            <person name="Angelini C."/>
            <person name="Antonin V."/>
            <person name="Barry K.W."/>
            <person name="Bougher N.L."/>
            <person name="Buchanan P."/>
            <person name="Buyck B."/>
            <person name="Bense V."/>
            <person name="Catcheside P."/>
            <person name="Chovatia M."/>
            <person name="Cooper J."/>
            <person name="Damon W."/>
            <person name="Desjardin D."/>
            <person name="Finy P."/>
            <person name="Geml J."/>
            <person name="Haridas S."/>
            <person name="Hughes K."/>
            <person name="Justo A."/>
            <person name="Karasinski D."/>
            <person name="Kautmanova I."/>
            <person name="Kiss B."/>
            <person name="Kocsube S."/>
            <person name="Kotiranta H."/>
            <person name="LaButti K.M."/>
            <person name="Lechner B.E."/>
            <person name="Liimatainen K."/>
            <person name="Lipzen A."/>
            <person name="Lukacs Z."/>
            <person name="Mihaltcheva S."/>
            <person name="Morgado L.N."/>
            <person name="Niskanen T."/>
            <person name="Noordeloos M.E."/>
            <person name="Ohm R.A."/>
            <person name="Ortiz-Santana B."/>
            <person name="Ovrebo C."/>
            <person name="Racz N."/>
            <person name="Riley R."/>
            <person name="Savchenko A."/>
            <person name="Shiryaev A."/>
            <person name="Soop K."/>
            <person name="Spirin V."/>
            <person name="Szebenyi C."/>
            <person name="Tomsovsky M."/>
            <person name="Tulloss R.E."/>
            <person name="Uehling J."/>
            <person name="Grigoriev I.V."/>
            <person name="Vagvolgyi C."/>
            <person name="Papp T."/>
            <person name="Martin F.M."/>
            <person name="Miettinen O."/>
            <person name="Hibbett D.S."/>
            <person name="Nagy L.G."/>
        </authorList>
    </citation>
    <scope>NUCLEOTIDE SEQUENCE [LARGE SCALE GENOMIC DNA]</scope>
    <source>
        <strain evidence="6 7">OMC1185</strain>
    </source>
</reference>